<comment type="subcellular location">
    <subcellularLocation>
        <location evidence="3">Cytoplasm</location>
    </subcellularLocation>
</comment>
<proteinExistence type="inferred from homology"/>
<dbReference type="Proteomes" id="UP001594288">
    <property type="component" value="Unassembled WGS sequence"/>
</dbReference>
<keyword evidence="3" id="KW-0963">Cytoplasm</keyword>
<evidence type="ECO:0000256" key="2">
    <source>
        <dbReference type="ARBA" id="ARBA00022917"/>
    </source>
</evidence>
<feature type="compositionally biased region" description="Basic and acidic residues" evidence="4">
    <location>
        <begin position="135"/>
        <end position="144"/>
    </location>
</feature>
<dbReference type="InterPro" id="IPR036191">
    <property type="entry name" value="RRF_sf"/>
</dbReference>
<feature type="region of interest" description="Disordered" evidence="4">
    <location>
        <begin position="135"/>
        <end position="159"/>
    </location>
</feature>
<sequence>MIDKVLGDTEDRMKKSLVSFSRELAGIRTGKATTTLLDSVKVDVYDQMMPLNQVASISVPEARLILVQPWDRTIVPAVEKALHKSDLGLVPNTDGNVIRLPIPPLTEERRHDLVKIVRKHAEEARVSVRNIRRDANESLKKAQKDGSVSEDDSHKGMDRVQELTDKYIKEVDATLSTKEEEIMEV</sequence>
<accession>A0ABV6YPY2</accession>
<dbReference type="Gene3D" id="3.30.1360.40">
    <property type="match status" value="1"/>
</dbReference>
<evidence type="ECO:0000256" key="4">
    <source>
        <dbReference type="SAM" id="MobiDB-lite"/>
    </source>
</evidence>
<comment type="caution">
    <text evidence="6">The sequence shown here is derived from an EMBL/GenBank/DDBJ whole genome shotgun (WGS) entry which is preliminary data.</text>
</comment>
<evidence type="ECO:0000256" key="1">
    <source>
        <dbReference type="ARBA" id="ARBA00005912"/>
    </source>
</evidence>
<feature type="domain" description="Ribosome recycling factor" evidence="5">
    <location>
        <begin position="20"/>
        <end position="183"/>
    </location>
</feature>
<evidence type="ECO:0000259" key="5">
    <source>
        <dbReference type="Pfam" id="PF01765"/>
    </source>
</evidence>
<dbReference type="Pfam" id="PF01765">
    <property type="entry name" value="RRF"/>
    <property type="match status" value="1"/>
</dbReference>
<organism evidence="6 7">
    <name type="scientific">Eiseniibacteriota bacterium</name>
    <dbReference type="NCBI Taxonomy" id="2212470"/>
    <lineage>
        <taxon>Bacteria</taxon>
        <taxon>Candidatus Eiseniibacteriota</taxon>
    </lineage>
</organism>
<dbReference type="Gene3D" id="1.10.132.20">
    <property type="entry name" value="Ribosome-recycling factor"/>
    <property type="match status" value="1"/>
</dbReference>
<keyword evidence="7" id="KW-1185">Reference proteome</keyword>
<dbReference type="PANTHER" id="PTHR20982:SF3">
    <property type="entry name" value="MITOCHONDRIAL RIBOSOME RECYCLING FACTOR PSEUDO 1"/>
    <property type="match status" value="1"/>
</dbReference>
<dbReference type="CDD" id="cd00520">
    <property type="entry name" value="RRF"/>
    <property type="match status" value="1"/>
</dbReference>
<evidence type="ECO:0000313" key="6">
    <source>
        <dbReference type="EMBL" id="MFC1800133.1"/>
    </source>
</evidence>
<comment type="similarity">
    <text evidence="1 3">Belongs to the RRF family.</text>
</comment>
<dbReference type="EMBL" id="JBHPEI010000072">
    <property type="protein sequence ID" value="MFC1800133.1"/>
    <property type="molecule type" value="Genomic_DNA"/>
</dbReference>
<gene>
    <name evidence="3 6" type="primary">frr</name>
    <name evidence="6" type="ORF">ACFL2Z_04395</name>
</gene>
<evidence type="ECO:0000313" key="7">
    <source>
        <dbReference type="Proteomes" id="UP001594288"/>
    </source>
</evidence>
<protein>
    <recommendedName>
        <fullName evidence="3">Ribosome-recycling factor</fullName>
        <shortName evidence="3">RRF</shortName>
    </recommendedName>
    <alternativeName>
        <fullName evidence="3">Ribosome-releasing factor</fullName>
    </alternativeName>
</protein>
<name>A0ABV6YPY2_UNCEI</name>
<keyword evidence="2 3" id="KW-0648">Protein biosynthesis</keyword>
<dbReference type="HAMAP" id="MF_00040">
    <property type="entry name" value="RRF"/>
    <property type="match status" value="1"/>
</dbReference>
<evidence type="ECO:0000256" key="3">
    <source>
        <dbReference type="HAMAP-Rule" id="MF_00040"/>
    </source>
</evidence>
<dbReference type="SUPFAM" id="SSF55194">
    <property type="entry name" value="Ribosome recycling factor, RRF"/>
    <property type="match status" value="1"/>
</dbReference>
<dbReference type="InterPro" id="IPR023584">
    <property type="entry name" value="Ribosome_recyc_fac_dom"/>
</dbReference>
<comment type="function">
    <text evidence="3">Responsible for the release of ribosomes from messenger RNA at the termination of protein biosynthesis. May increase the efficiency of translation by recycling ribosomes from one round of translation to another.</text>
</comment>
<reference evidence="6 7" key="1">
    <citation type="submission" date="2024-09" db="EMBL/GenBank/DDBJ databases">
        <authorList>
            <person name="D'Angelo T."/>
        </authorList>
    </citation>
    <scope>NUCLEOTIDE SEQUENCE [LARGE SCALE GENOMIC DNA]</scope>
    <source>
        <strain evidence="6">SAG AM-311-F02</strain>
    </source>
</reference>
<dbReference type="InterPro" id="IPR002661">
    <property type="entry name" value="Ribosome_recyc_fac"/>
</dbReference>
<dbReference type="NCBIfam" id="TIGR00496">
    <property type="entry name" value="frr"/>
    <property type="match status" value="1"/>
</dbReference>
<dbReference type="PANTHER" id="PTHR20982">
    <property type="entry name" value="RIBOSOME RECYCLING FACTOR"/>
    <property type="match status" value="1"/>
</dbReference>